<dbReference type="InterPro" id="IPR052184">
    <property type="entry name" value="SDR_enzymes"/>
</dbReference>
<dbReference type="Pfam" id="PF00106">
    <property type="entry name" value="adh_short"/>
    <property type="match status" value="1"/>
</dbReference>
<dbReference type="CDD" id="cd05325">
    <property type="entry name" value="carb_red_sniffer_like_SDR_c"/>
    <property type="match status" value="1"/>
</dbReference>
<dbReference type="InterPro" id="IPR036291">
    <property type="entry name" value="NAD(P)-bd_dom_sf"/>
</dbReference>
<gene>
    <name evidence="1" type="ORF">EJ05DRAFT_29694</name>
</gene>
<dbReference type="AlphaFoldDB" id="A0A6A6WM24"/>
<evidence type="ECO:0000313" key="2">
    <source>
        <dbReference type="Proteomes" id="UP000799437"/>
    </source>
</evidence>
<dbReference type="SUPFAM" id="SSF51735">
    <property type="entry name" value="NAD(P)-binding Rossmann-fold domains"/>
    <property type="match status" value="1"/>
</dbReference>
<dbReference type="PRINTS" id="PR00081">
    <property type="entry name" value="GDHRDH"/>
</dbReference>
<protein>
    <submittedName>
        <fullName evidence="1">NAD(P)-binding protein</fullName>
    </submittedName>
</protein>
<name>A0A6A6WM24_9PEZI</name>
<reference evidence="1" key="1">
    <citation type="journal article" date="2020" name="Stud. Mycol.">
        <title>101 Dothideomycetes genomes: a test case for predicting lifestyles and emergence of pathogens.</title>
        <authorList>
            <person name="Haridas S."/>
            <person name="Albert R."/>
            <person name="Binder M."/>
            <person name="Bloem J."/>
            <person name="Labutti K."/>
            <person name="Salamov A."/>
            <person name="Andreopoulos B."/>
            <person name="Baker S."/>
            <person name="Barry K."/>
            <person name="Bills G."/>
            <person name="Bluhm B."/>
            <person name="Cannon C."/>
            <person name="Castanera R."/>
            <person name="Culley D."/>
            <person name="Daum C."/>
            <person name="Ezra D."/>
            <person name="Gonzalez J."/>
            <person name="Henrissat B."/>
            <person name="Kuo A."/>
            <person name="Liang C."/>
            <person name="Lipzen A."/>
            <person name="Lutzoni F."/>
            <person name="Magnuson J."/>
            <person name="Mondo S."/>
            <person name="Nolan M."/>
            <person name="Ohm R."/>
            <person name="Pangilinan J."/>
            <person name="Park H.-J."/>
            <person name="Ramirez L."/>
            <person name="Alfaro M."/>
            <person name="Sun H."/>
            <person name="Tritt A."/>
            <person name="Yoshinaga Y."/>
            <person name="Zwiers L.-H."/>
            <person name="Turgeon B."/>
            <person name="Goodwin S."/>
            <person name="Spatafora J."/>
            <person name="Crous P."/>
            <person name="Grigoriev I."/>
        </authorList>
    </citation>
    <scope>NUCLEOTIDE SEQUENCE</scope>
    <source>
        <strain evidence="1">CBS 121739</strain>
    </source>
</reference>
<dbReference type="Proteomes" id="UP000799437">
    <property type="component" value="Unassembled WGS sequence"/>
</dbReference>
<dbReference type="GeneID" id="54481625"/>
<proteinExistence type="predicted"/>
<dbReference type="OrthoDB" id="7289984at2759"/>
<dbReference type="GO" id="GO:0016616">
    <property type="term" value="F:oxidoreductase activity, acting on the CH-OH group of donors, NAD or NADP as acceptor"/>
    <property type="evidence" value="ECO:0007669"/>
    <property type="project" value="TreeGrafter"/>
</dbReference>
<dbReference type="EMBL" id="ML996565">
    <property type="protein sequence ID" value="KAF2763212.1"/>
    <property type="molecule type" value="Genomic_DNA"/>
</dbReference>
<accession>A0A6A6WM24</accession>
<dbReference type="PANTHER" id="PTHR45458">
    <property type="entry name" value="SHORT-CHAIN DEHYDROGENASE/REDUCTASE SDR"/>
    <property type="match status" value="1"/>
</dbReference>
<dbReference type="Gene3D" id="3.40.50.720">
    <property type="entry name" value="NAD(P)-binding Rossmann-like Domain"/>
    <property type="match status" value="1"/>
</dbReference>
<evidence type="ECO:0000313" key="1">
    <source>
        <dbReference type="EMBL" id="KAF2763212.1"/>
    </source>
</evidence>
<sequence>MPSYVIAGASRGLGLQFIKTLSQDPSNTVIALARNPSSVHPLLPSLPNIHLLAADLTDPSSLRAAAASTSTLTNGTLDYLLINGAWINLTTQSIAPTDLASPANEPQLLTDVDTAFKTNFAGPLLCATAFLPLVRAGQQRKIVVISTGMADAEFVRVAGVWAALVYSASKAAVNMLVAKLAVELKDDGIVVASLSPGLVDTDGTEASKKNFEMLMPMFRKYEPEFQGPITPRESVEMQIRVIQGLTMAHAGQMWSHLGNQRWI</sequence>
<dbReference type="PANTHER" id="PTHR45458:SF3">
    <property type="entry name" value="CHAIN DEHYDROGENASE (ATSC), PUTATIVE-RELATED"/>
    <property type="match status" value="1"/>
</dbReference>
<keyword evidence="2" id="KW-1185">Reference proteome</keyword>
<dbReference type="InterPro" id="IPR002347">
    <property type="entry name" value="SDR_fam"/>
</dbReference>
<dbReference type="RefSeq" id="XP_033605663.1">
    <property type="nucleotide sequence ID" value="XM_033740571.1"/>
</dbReference>
<organism evidence="1 2">
    <name type="scientific">Pseudovirgaria hyperparasitica</name>
    <dbReference type="NCBI Taxonomy" id="470096"/>
    <lineage>
        <taxon>Eukaryota</taxon>
        <taxon>Fungi</taxon>
        <taxon>Dikarya</taxon>
        <taxon>Ascomycota</taxon>
        <taxon>Pezizomycotina</taxon>
        <taxon>Dothideomycetes</taxon>
        <taxon>Dothideomycetes incertae sedis</taxon>
        <taxon>Acrospermales</taxon>
        <taxon>Acrospermaceae</taxon>
        <taxon>Pseudovirgaria</taxon>
    </lineage>
</organism>